<reference evidence="2 3" key="1">
    <citation type="submission" date="2011-08" db="EMBL/GenBank/DDBJ databases">
        <title>The Genome Sequence of Plasmodium vivax Brazil I.</title>
        <authorList>
            <consortium name="The Broad Institute Genome Sequencing Platform"/>
            <consortium name="The Broad Institute Genome Sequencing Center for Infectious Disease"/>
            <person name="Neafsey D."/>
            <person name="Carlton J."/>
            <person name="Barnwell J."/>
            <person name="Collins W."/>
            <person name="Escalante A."/>
            <person name="Mullikin J."/>
            <person name="Saul A."/>
            <person name="Guigo R."/>
            <person name="Camara F."/>
            <person name="Young S.K."/>
            <person name="Zeng Q."/>
            <person name="Gargeya S."/>
            <person name="Fitzgerald M."/>
            <person name="Haas B."/>
            <person name="Abouelleil A."/>
            <person name="Alvarado L."/>
            <person name="Arachchi H.M."/>
            <person name="Berlin A."/>
            <person name="Brown A."/>
            <person name="Chapman S.B."/>
            <person name="Chen Z."/>
            <person name="Dunbar C."/>
            <person name="Freedman E."/>
            <person name="Gearin G."/>
            <person name="Gellesch M."/>
            <person name="Goldberg J."/>
            <person name="Griggs A."/>
            <person name="Gujja S."/>
            <person name="Heiman D."/>
            <person name="Howarth C."/>
            <person name="Larson L."/>
            <person name="Lui A."/>
            <person name="MacDonald P.J.P."/>
            <person name="Montmayeur A."/>
            <person name="Murphy C."/>
            <person name="Neiman D."/>
            <person name="Pearson M."/>
            <person name="Priest M."/>
            <person name="Roberts A."/>
            <person name="Saif S."/>
            <person name="Shea T."/>
            <person name="Shenoy N."/>
            <person name="Sisk P."/>
            <person name="Stolte C."/>
            <person name="Sykes S."/>
            <person name="Wortman J."/>
            <person name="Nusbaum C."/>
            <person name="Birren B."/>
        </authorList>
    </citation>
    <scope>NUCLEOTIDE SEQUENCE [LARGE SCALE GENOMIC DNA]</scope>
    <source>
        <strain evidence="2 3">Brazil I</strain>
    </source>
</reference>
<protein>
    <submittedName>
        <fullName evidence="2">Uncharacterized protein</fullName>
    </submittedName>
</protein>
<organism evidence="2 3">
    <name type="scientific">Plasmodium vivax (strain Brazil I)</name>
    <dbReference type="NCBI Taxonomy" id="1033975"/>
    <lineage>
        <taxon>Eukaryota</taxon>
        <taxon>Sar</taxon>
        <taxon>Alveolata</taxon>
        <taxon>Apicomplexa</taxon>
        <taxon>Aconoidasida</taxon>
        <taxon>Haemosporida</taxon>
        <taxon>Plasmodiidae</taxon>
        <taxon>Plasmodium</taxon>
        <taxon>Plasmodium (Plasmodium)</taxon>
    </lineage>
</organism>
<sequence length="539" mass="64291">MIGGTRQLWNELDRQSLSFSNYLNSKDFYDKLDNIKNFREYFEKCKPLIGTRGGNAIMNTCAKLLYYLKNNQISNKQNAKYDVCPLLNYWLYSKLNMILKFHDSDIKPTFTKFVIIWNNFIDDELIQLKNETCIPMSYIVAYDDWKYRKELYEYYVDYSSIYESLPFFQDGCKDFYHYVESKKPLYEHFKKYCYPDKKGGCPEFYDQCKKYNPDEVLPHPHCKGVIMQETASAPSRLPLRINGHSVNESDSEEGYDGMMPFNAPPSNGNPHNYNVDNIHNTYKKILEEWKPRSDYQISEKCNVVKEERIREHNGTFTNIHCSQAEHYLSYFHASSEHEDICNAFKYFMYWLYYDVLKQKLDNHKILKIYKDVLTGYIEGSNKDYFSKYLSSFSEKTIEKFIKLTEMYDYFYKFKEDNITHADVKCNNATKCVDLYKKNIKVFEEGNDYDFCYELDNLKESYDKYMITKKICPDLPKTLESYKLYNPAVLIITPLSILLVVSLSLFFLYKVDFIPFKIYEHYTNIYSVYFQTKISIKLIP</sequence>
<evidence type="ECO:0000313" key="2">
    <source>
        <dbReference type="EMBL" id="KMZ88730.1"/>
    </source>
</evidence>
<dbReference type="EMBL" id="KQ234755">
    <property type="protein sequence ID" value="KMZ88730.1"/>
    <property type="molecule type" value="Genomic_DNA"/>
</dbReference>
<dbReference type="AlphaFoldDB" id="A0A0J9SZZ5"/>
<dbReference type="Proteomes" id="UP000053327">
    <property type="component" value="Unassembled WGS sequence"/>
</dbReference>
<name>A0A0J9SZZ5_PLAV1</name>
<dbReference type="OrthoDB" id="10670103at2759"/>
<proteinExistence type="predicted"/>
<gene>
    <name evidence="2" type="ORF">PVBG_05676</name>
</gene>
<evidence type="ECO:0000256" key="1">
    <source>
        <dbReference type="SAM" id="Phobius"/>
    </source>
</evidence>
<dbReference type="InterPro" id="IPR008780">
    <property type="entry name" value="Plasmodium_Vir"/>
</dbReference>
<accession>A0A0J9SZZ5</accession>
<dbReference type="Pfam" id="PF05795">
    <property type="entry name" value="Plasmodium_Vir"/>
    <property type="match status" value="1"/>
</dbReference>
<keyword evidence="1" id="KW-1133">Transmembrane helix</keyword>
<keyword evidence="1" id="KW-0472">Membrane</keyword>
<feature type="transmembrane region" description="Helical" evidence="1">
    <location>
        <begin position="483"/>
        <end position="508"/>
    </location>
</feature>
<evidence type="ECO:0000313" key="3">
    <source>
        <dbReference type="Proteomes" id="UP000053327"/>
    </source>
</evidence>
<keyword evidence="1" id="KW-0812">Transmembrane</keyword>